<dbReference type="SUPFAM" id="SSF63380">
    <property type="entry name" value="Riboflavin synthase domain-like"/>
    <property type="match status" value="1"/>
</dbReference>
<evidence type="ECO:0000259" key="6">
    <source>
        <dbReference type="PROSITE" id="PS51384"/>
    </source>
</evidence>
<dbReference type="Pfam" id="PF00111">
    <property type="entry name" value="Fer2"/>
    <property type="match status" value="1"/>
</dbReference>
<evidence type="ECO:0000256" key="3">
    <source>
        <dbReference type="ARBA" id="ARBA00023075"/>
    </source>
</evidence>
<sequence>MSLFKVSKTAHKWLSLVVGIQLLVWLGTGVYFNLMDHHKAMGHEFRAHSHQETKAGNLNIVPVSSIASAPPISVQMLWILNHPYYHFVYEKGQHSYQKRNSALFDAVSGERAQLTAAQALVLAQQSYSGPGQLQKAQLVAPPFDDYVTQQNPMWQIDVTDDNSTRIYLDGVTGRVIRHTNDDVRLKNLMMKLHFMDYGNEGGFNHGLIILFAVFTLFLSVTGVLWLVQQWQSGLLKINWRTRYKPVTVTFSDDGSRSDISAKESASVLDELANSEIYLPTTCGGGGTCGKCLFKSDVTLPTTSAEKEQLSERQLKQGYRLGCQHKVSEISTIEVASNRCVDSCDLVVTESKFLTPFIKEVTFKEKSGRKLAFKAGAYMEFDVPAGVNNLCPVDLPAKFKPYWTDFSQGEFSHSGATRHYSIANFDQESEELTFNIRWQTSAGNYAAGIGSSYLGSLKTGEEIKARGPYCDFYASNNSHRERIFVGAGSGLAPLRSIIFEQLKKYNASGEMVLVYGARTEDDLLYYDELKTLEAQFENFRYIPTLSAPSDSWRGESGYVQKVLSTLLNERGEPWSAEYYLCGPAAMMEEVEKIILANGVPADLIFKDKFSR</sequence>
<evidence type="ECO:0000259" key="5">
    <source>
        <dbReference type="PROSITE" id="PS51085"/>
    </source>
</evidence>
<name>A0ABT2VTL2_9ALTE</name>
<keyword evidence="1" id="KW-0285">Flavoprotein</keyword>
<evidence type="ECO:0000313" key="8">
    <source>
        <dbReference type="Proteomes" id="UP001209257"/>
    </source>
</evidence>
<gene>
    <name evidence="7" type="ORF">OCL06_13380</name>
</gene>
<dbReference type="InterPro" id="IPR017938">
    <property type="entry name" value="Riboflavin_synthase-like_b-brl"/>
</dbReference>
<evidence type="ECO:0000256" key="2">
    <source>
        <dbReference type="ARBA" id="ARBA00022827"/>
    </source>
</evidence>
<keyword evidence="4" id="KW-0472">Membrane</keyword>
<feature type="domain" description="2Fe-2S ferredoxin-type" evidence="5">
    <location>
        <begin position="246"/>
        <end position="338"/>
    </location>
</feature>
<keyword evidence="3" id="KW-0830">Ubiquinone</keyword>
<dbReference type="PRINTS" id="PR00371">
    <property type="entry name" value="FPNCR"/>
</dbReference>
<organism evidence="7 8">
    <name type="scientific">Alteromonas salexigens</name>
    <dbReference type="NCBI Taxonomy" id="2982530"/>
    <lineage>
        <taxon>Bacteria</taxon>
        <taxon>Pseudomonadati</taxon>
        <taxon>Pseudomonadota</taxon>
        <taxon>Gammaproteobacteria</taxon>
        <taxon>Alteromonadales</taxon>
        <taxon>Alteromonadaceae</taxon>
        <taxon>Alteromonas/Salinimonas group</taxon>
        <taxon>Alteromonas</taxon>
    </lineage>
</organism>
<evidence type="ECO:0000256" key="4">
    <source>
        <dbReference type="SAM" id="Phobius"/>
    </source>
</evidence>
<keyword evidence="8" id="KW-1185">Reference proteome</keyword>
<protein>
    <submittedName>
        <fullName evidence="7">2Fe-2S iron-sulfur cluster-binding protein</fullName>
    </submittedName>
</protein>
<dbReference type="EMBL" id="JAOTJC010000012">
    <property type="protein sequence ID" value="MCU7555581.1"/>
    <property type="molecule type" value="Genomic_DNA"/>
</dbReference>
<keyword evidence="4" id="KW-0812">Transmembrane</keyword>
<dbReference type="PANTHER" id="PTHR43644">
    <property type="entry name" value="NA(+)-TRANSLOCATING NADH-QUINONE REDUCTASE SUBUNIT"/>
    <property type="match status" value="1"/>
</dbReference>
<dbReference type="PROSITE" id="PS51085">
    <property type="entry name" value="2FE2S_FER_2"/>
    <property type="match status" value="1"/>
</dbReference>
<proteinExistence type="predicted"/>
<dbReference type="Gene3D" id="3.40.50.80">
    <property type="entry name" value="Nucleotide-binding domain of ferredoxin-NADP reductase (FNR) module"/>
    <property type="match status" value="1"/>
</dbReference>
<keyword evidence="4" id="KW-1133">Transmembrane helix</keyword>
<dbReference type="Gene3D" id="3.10.20.30">
    <property type="match status" value="1"/>
</dbReference>
<evidence type="ECO:0000256" key="1">
    <source>
        <dbReference type="ARBA" id="ARBA00022630"/>
    </source>
</evidence>
<keyword evidence="2" id="KW-0274">FAD</keyword>
<dbReference type="Proteomes" id="UP001209257">
    <property type="component" value="Unassembled WGS sequence"/>
</dbReference>
<dbReference type="InterPro" id="IPR017927">
    <property type="entry name" value="FAD-bd_FR_type"/>
</dbReference>
<reference evidence="8" key="1">
    <citation type="submission" date="2023-07" db="EMBL/GenBank/DDBJ databases">
        <title>Study on multiphase classification of strain Alteromonas salexigens isolated from the Yellow Sea.</title>
        <authorList>
            <person name="Sun L."/>
        </authorList>
    </citation>
    <scope>NUCLEOTIDE SEQUENCE [LARGE SCALE GENOMIC DNA]</scope>
    <source>
        <strain evidence="8">ASW11-19</strain>
    </source>
</reference>
<evidence type="ECO:0000313" key="7">
    <source>
        <dbReference type="EMBL" id="MCU7555581.1"/>
    </source>
</evidence>
<dbReference type="InterPro" id="IPR012675">
    <property type="entry name" value="Beta-grasp_dom_sf"/>
</dbReference>
<dbReference type="InterPro" id="IPR001709">
    <property type="entry name" value="Flavoprot_Pyr_Nucl_cyt_Rdtase"/>
</dbReference>
<dbReference type="InterPro" id="IPR001041">
    <property type="entry name" value="2Fe-2S_ferredoxin-type"/>
</dbReference>
<dbReference type="SUPFAM" id="SSF54292">
    <property type="entry name" value="2Fe-2S ferredoxin-like"/>
    <property type="match status" value="1"/>
</dbReference>
<dbReference type="PANTHER" id="PTHR43644:SF1">
    <property type="entry name" value="NAD(P)H-FLAVIN REDUCTASE"/>
    <property type="match status" value="1"/>
</dbReference>
<feature type="transmembrane region" description="Helical" evidence="4">
    <location>
        <begin position="13"/>
        <end position="34"/>
    </location>
</feature>
<feature type="transmembrane region" description="Helical" evidence="4">
    <location>
        <begin position="207"/>
        <end position="227"/>
    </location>
</feature>
<dbReference type="InterPro" id="IPR039261">
    <property type="entry name" value="FNR_nucleotide-bd"/>
</dbReference>
<dbReference type="SUPFAM" id="SSF52343">
    <property type="entry name" value="Ferredoxin reductase-like, C-terminal NADP-linked domain"/>
    <property type="match status" value="1"/>
</dbReference>
<feature type="domain" description="FAD-binding FR-type" evidence="6">
    <location>
        <begin position="340"/>
        <end position="474"/>
    </location>
</feature>
<accession>A0ABT2VTL2</accession>
<dbReference type="InterPro" id="IPR001433">
    <property type="entry name" value="OxRdtase_FAD/NAD-bd"/>
</dbReference>
<dbReference type="InterPro" id="IPR036010">
    <property type="entry name" value="2Fe-2S_ferredoxin-like_sf"/>
</dbReference>
<dbReference type="RefSeq" id="WP_262995403.1">
    <property type="nucleotide sequence ID" value="NZ_JAOTJC010000012.1"/>
</dbReference>
<dbReference type="Pfam" id="PF00175">
    <property type="entry name" value="NAD_binding_1"/>
    <property type="match status" value="1"/>
</dbReference>
<dbReference type="Gene3D" id="2.40.30.10">
    <property type="entry name" value="Translation factors"/>
    <property type="match status" value="1"/>
</dbReference>
<dbReference type="PROSITE" id="PS51384">
    <property type="entry name" value="FAD_FR"/>
    <property type="match status" value="1"/>
</dbReference>
<comment type="caution">
    <text evidence="7">The sequence shown here is derived from an EMBL/GenBank/DDBJ whole genome shotgun (WGS) entry which is preliminary data.</text>
</comment>